<dbReference type="Pfam" id="PF01628">
    <property type="entry name" value="HrcA"/>
    <property type="match status" value="1"/>
</dbReference>
<comment type="caution">
    <text evidence="7">The sequence shown here is derived from an EMBL/GenBank/DDBJ whole genome shotgun (WGS) entry which is preliminary data.</text>
</comment>
<evidence type="ECO:0000259" key="6">
    <source>
        <dbReference type="Pfam" id="PF01628"/>
    </source>
</evidence>
<dbReference type="HAMAP" id="MF_00081">
    <property type="entry name" value="HrcA"/>
    <property type="match status" value="1"/>
</dbReference>
<proteinExistence type="inferred from homology"/>
<dbReference type="EMBL" id="MFCR01000011">
    <property type="protein sequence ID" value="OGE18577.1"/>
    <property type="molecule type" value="Genomic_DNA"/>
</dbReference>
<reference evidence="7 8" key="1">
    <citation type="journal article" date="2016" name="Nat. Commun.">
        <title>Thousands of microbial genomes shed light on interconnected biogeochemical processes in an aquifer system.</title>
        <authorList>
            <person name="Anantharaman K."/>
            <person name="Brown C.T."/>
            <person name="Hug L.A."/>
            <person name="Sharon I."/>
            <person name="Castelle C.J."/>
            <person name="Probst A.J."/>
            <person name="Thomas B.C."/>
            <person name="Singh A."/>
            <person name="Wilkins M.J."/>
            <person name="Karaoz U."/>
            <person name="Brodie E.L."/>
            <person name="Williams K.H."/>
            <person name="Hubbard S.S."/>
            <person name="Banfield J.F."/>
        </authorList>
    </citation>
    <scope>NUCLEOTIDE SEQUENCE [LARGE SCALE GENOMIC DNA]</scope>
</reference>
<dbReference type="InterPro" id="IPR002571">
    <property type="entry name" value="HrcA"/>
</dbReference>
<dbReference type="Gene3D" id="3.30.450.40">
    <property type="match status" value="1"/>
</dbReference>
<evidence type="ECO:0000313" key="7">
    <source>
        <dbReference type="EMBL" id="OGE18577.1"/>
    </source>
</evidence>
<keyword evidence="1 5" id="KW-0678">Repressor</keyword>
<feature type="domain" description="Heat-inducible transcription repressor HrcA C-terminal" evidence="6">
    <location>
        <begin position="75"/>
        <end position="223"/>
    </location>
</feature>
<dbReference type="Proteomes" id="UP000176336">
    <property type="component" value="Unassembled WGS sequence"/>
</dbReference>
<dbReference type="GO" id="GO:0045892">
    <property type="term" value="P:negative regulation of DNA-templated transcription"/>
    <property type="evidence" value="ECO:0007669"/>
    <property type="project" value="UniProtKB-UniRule"/>
</dbReference>
<dbReference type="InterPro" id="IPR021153">
    <property type="entry name" value="HrcA_C"/>
</dbReference>
<comment type="function">
    <text evidence="5">Negative regulator of class I heat shock genes (grpE-dnaK-dnaJ and groELS operons). Prevents heat-shock induction of these operons.</text>
</comment>
<dbReference type="PANTHER" id="PTHR34824">
    <property type="entry name" value="HEAT-INDUCIBLE TRANSCRIPTION REPRESSOR HRCA"/>
    <property type="match status" value="1"/>
</dbReference>
<dbReference type="SUPFAM" id="SSF46785">
    <property type="entry name" value="Winged helix' DNA-binding domain"/>
    <property type="match status" value="1"/>
</dbReference>
<dbReference type="SUPFAM" id="SSF55781">
    <property type="entry name" value="GAF domain-like"/>
    <property type="match status" value="1"/>
</dbReference>
<keyword evidence="3 5" id="KW-0346">Stress response</keyword>
<accession>A0A1F5IQG6</accession>
<comment type="similarity">
    <text evidence="5">Belongs to the HrcA family.</text>
</comment>
<dbReference type="AlphaFoldDB" id="A0A1F5IQG6"/>
<evidence type="ECO:0000256" key="2">
    <source>
        <dbReference type="ARBA" id="ARBA00023015"/>
    </source>
</evidence>
<organism evidence="7 8">
    <name type="scientific">Candidatus Daviesbacteria bacterium RIFCSPHIGHO2_01_FULL_41_23</name>
    <dbReference type="NCBI Taxonomy" id="1797764"/>
    <lineage>
        <taxon>Bacteria</taxon>
        <taxon>Candidatus Daviesiibacteriota</taxon>
    </lineage>
</organism>
<dbReference type="InterPro" id="IPR029016">
    <property type="entry name" value="GAF-like_dom_sf"/>
</dbReference>
<dbReference type="PANTHER" id="PTHR34824:SF1">
    <property type="entry name" value="HEAT-INDUCIBLE TRANSCRIPTION REPRESSOR HRCA"/>
    <property type="match status" value="1"/>
</dbReference>
<dbReference type="GO" id="GO:0003677">
    <property type="term" value="F:DNA binding"/>
    <property type="evidence" value="ECO:0007669"/>
    <property type="project" value="InterPro"/>
</dbReference>
<dbReference type="InterPro" id="IPR036390">
    <property type="entry name" value="WH_DNA-bd_sf"/>
</dbReference>
<evidence type="ECO:0000256" key="5">
    <source>
        <dbReference type="HAMAP-Rule" id="MF_00081"/>
    </source>
</evidence>
<evidence type="ECO:0000256" key="4">
    <source>
        <dbReference type="ARBA" id="ARBA00023163"/>
    </source>
</evidence>
<name>A0A1F5IQG6_9BACT</name>
<gene>
    <name evidence="5" type="primary">hrcA</name>
    <name evidence="7" type="ORF">A2871_03715</name>
</gene>
<evidence type="ECO:0000313" key="8">
    <source>
        <dbReference type="Proteomes" id="UP000176336"/>
    </source>
</evidence>
<dbReference type="Gene3D" id="1.10.10.10">
    <property type="entry name" value="Winged helix-like DNA-binding domain superfamily/Winged helix DNA-binding domain"/>
    <property type="match status" value="1"/>
</dbReference>
<sequence length="242" mass="27601">MANLSERQQALLKAIVEEYIESAEPIGSEVIERKYNLGVSPATIRIEMVRLTDMGYLRQPHTSAGRTPTSMGMRFYIQELMKEKQLPVTAEVSIKEKMMPQRSKRERLIKEAVTALAQRLNMLGLAVDDEGVVYYAGAANILDWPEFYDIDVTRFVLSLFDENPRLQEIIGMAHGTDPIHILFGEEMGFEYMRPTSFVFTKYDVMPEKTGIIGVIGPARMNFSLVLPYVKYVRNLLNEAVRI</sequence>
<keyword evidence="4 5" id="KW-0804">Transcription</keyword>
<evidence type="ECO:0000256" key="3">
    <source>
        <dbReference type="ARBA" id="ARBA00023016"/>
    </source>
</evidence>
<evidence type="ECO:0000256" key="1">
    <source>
        <dbReference type="ARBA" id="ARBA00022491"/>
    </source>
</evidence>
<keyword evidence="2 5" id="KW-0805">Transcription regulation</keyword>
<protein>
    <recommendedName>
        <fullName evidence="5">Heat-inducible transcription repressor HrcA</fullName>
    </recommendedName>
</protein>
<dbReference type="InterPro" id="IPR036388">
    <property type="entry name" value="WH-like_DNA-bd_sf"/>
</dbReference>